<dbReference type="InterPro" id="IPR036388">
    <property type="entry name" value="WH-like_DNA-bd_sf"/>
</dbReference>
<evidence type="ECO:0000313" key="18">
    <source>
        <dbReference type="Proteomes" id="UP000283678"/>
    </source>
</evidence>
<dbReference type="EMBL" id="CP046176">
    <property type="protein sequence ID" value="QJR77248.1"/>
    <property type="molecule type" value="Genomic_DNA"/>
</dbReference>
<evidence type="ECO:0000313" key="22">
    <source>
        <dbReference type="Proteomes" id="UP000481616"/>
    </source>
</evidence>
<keyword evidence="7" id="KW-0240">DNA-directed RNA polymerase</keyword>
<evidence type="ECO:0000313" key="9">
    <source>
        <dbReference type="EMBL" id="KAA5380369.1"/>
    </source>
</evidence>
<dbReference type="NCBIfam" id="TIGR02985">
    <property type="entry name" value="Sig70_bacteroi1"/>
    <property type="match status" value="1"/>
</dbReference>
<dbReference type="InterPro" id="IPR039425">
    <property type="entry name" value="RNA_pol_sigma-70-like"/>
</dbReference>
<dbReference type="InterPro" id="IPR013249">
    <property type="entry name" value="RNA_pol_sigma70_r4_t2"/>
</dbReference>
<evidence type="ECO:0000313" key="14">
    <source>
        <dbReference type="EMBL" id="QJR77248.1"/>
    </source>
</evidence>
<reference evidence="16 19" key="3">
    <citation type="journal article" date="2019" name="Nat. Microbiol.">
        <title>Genomic variation and strain-specific functional adaptation in the human gut microbiome during early life.</title>
        <authorList>
            <person name="Vatanen T."/>
            <person name="Plichta D.R."/>
            <person name="Somani J."/>
            <person name="Munch P.C."/>
            <person name="Arthur T.D."/>
            <person name="Hall A.B."/>
            <person name="Rudolf S."/>
            <person name="Oakeley E.J."/>
            <person name="Ke X."/>
            <person name="Young R.A."/>
            <person name="Haiser H.J."/>
            <person name="Kolde R."/>
            <person name="Yassour M."/>
            <person name="Luopajarvi K."/>
            <person name="Siljander H."/>
            <person name="Virtanen S.M."/>
            <person name="Ilonen J."/>
            <person name="Uibo R."/>
            <person name="Tillmann V."/>
            <person name="Mokurov S."/>
            <person name="Dorshakova N."/>
            <person name="Porter J.A."/>
            <person name="McHardy A.C."/>
            <person name="Lahdesmaki H."/>
            <person name="Vlamakis H."/>
            <person name="Huttenhower C."/>
            <person name="Knip M."/>
            <person name="Xavier R.J."/>
        </authorList>
    </citation>
    <scope>NUCLEOTIDE SEQUENCE [LARGE SCALE GENOMIC DNA]</scope>
    <source>
        <strain evidence="16 19">RJX1047</strain>
    </source>
</reference>
<evidence type="ECO:0000313" key="11">
    <source>
        <dbReference type="EMBL" id="KAA5401695.1"/>
    </source>
</evidence>
<dbReference type="EMBL" id="JAWDEV010000001">
    <property type="protein sequence ID" value="MDU0268366.1"/>
    <property type="molecule type" value="Genomic_DNA"/>
</dbReference>
<dbReference type="EMBL" id="QRZL01000020">
    <property type="protein sequence ID" value="RGV73224.1"/>
    <property type="molecule type" value="Genomic_DNA"/>
</dbReference>
<dbReference type="NCBIfam" id="TIGR02937">
    <property type="entry name" value="sigma70-ECF"/>
    <property type="match status" value="1"/>
</dbReference>
<dbReference type="EMBL" id="SLTU01000001">
    <property type="protein sequence ID" value="TDA75324.1"/>
    <property type="molecule type" value="Genomic_DNA"/>
</dbReference>
<reference evidence="13" key="8">
    <citation type="submission" date="2023-10" db="EMBL/GenBank/DDBJ databases">
        <title>Genome of Potential pathogenic bacteria in Crohn's disease.</title>
        <authorList>
            <person name="Rodriguez-Palacios A."/>
        </authorList>
    </citation>
    <scope>NUCLEOTIDE SEQUENCE</scope>
    <source>
        <strain evidence="13">CavFT-hAR62</strain>
    </source>
</reference>
<dbReference type="EMBL" id="VVZA01000029">
    <property type="protein sequence ID" value="KAA5401695.1"/>
    <property type="molecule type" value="Genomic_DNA"/>
</dbReference>
<dbReference type="Proteomes" id="UP001181086">
    <property type="component" value="Unassembled WGS sequence"/>
</dbReference>
<dbReference type="PANTHER" id="PTHR43133:SF46">
    <property type="entry name" value="RNA POLYMERASE SIGMA-70 FACTOR ECF SUBFAMILY"/>
    <property type="match status" value="1"/>
</dbReference>
<dbReference type="InterPro" id="IPR007627">
    <property type="entry name" value="RNA_pol_sigma70_r2"/>
</dbReference>
<dbReference type="Pfam" id="PF04542">
    <property type="entry name" value="Sigma70_r2"/>
    <property type="match status" value="1"/>
</dbReference>
<evidence type="ECO:0000313" key="19">
    <source>
        <dbReference type="Proteomes" id="UP000294527"/>
    </source>
</evidence>
<dbReference type="Proteomes" id="UP001055104">
    <property type="component" value="Unassembled WGS sequence"/>
</dbReference>
<evidence type="ECO:0000256" key="4">
    <source>
        <dbReference type="ARBA" id="ARBA00023163"/>
    </source>
</evidence>
<dbReference type="Proteomes" id="UP001177934">
    <property type="component" value="Chromosome"/>
</dbReference>
<evidence type="ECO:0000256" key="1">
    <source>
        <dbReference type="ARBA" id="ARBA00010641"/>
    </source>
</evidence>
<dbReference type="SUPFAM" id="SSF88946">
    <property type="entry name" value="Sigma2 domain of RNA polymerase sigma factors"/>
    <property type="match status" value="1"/>
</dbReference>
<dbReference type="GO" id="GO:0003677">
    <property type="term" value="F:DNA binding"/>
    <property type="evidence" value="ECO:0007669"/>
    <property type="project" value="InterPro"/>
</dbReference>
<dbReference type="EMBL" id="JAHOAX010000016">
    <property type="protein sequence ID" value="MBV3124633.1"/>
    <property type="molecule type" value="Genomic_DNA"/>
</dbReference>
<evidence type="ECO:0000313" key="12">
    <source>
        <dbReference type="EMBL" id="MBV3124633.1"/>
    </source>
</evidence>
<reference evidence="20 21" key="2">
    <citation type="journal article" date="2019" name="Nat. Med.">
        <title>A library of human gut bacterial isolates paired with longitudinal multiomics data enables mechanistic microbiome research.</title>
        <authorList>
            <person name="Poyet M."/>
            <person name="Groussin M."/>
            <person name="Gibbons S.M."/>
            <person name="Avila-Pacheco J."/>
            <person name="Jiang X."/>
            <person name="Kearney S.M."/>
            <person name="Perrotta A.R."/>
            <person name="Berdy B."/>
            <person name="Zhao S."/>
            <person name="Lieberman T.D."/>
            <person name="Swanson P.K."/>
            <person name="Smith M."/>
            <person name="Roesemann S."/>
            <person name="Alexander J.E."/>
            <person name="Rich S.A."/>
            <person name="Livny J."/>
            <person name="Vlamakis H."/>
            <person name="Clish C."/>
            <person name="Bullock K."/>
            <person name="Deik A."/>
            <person name="Scott J."/>
            <person name="Pierce K.A."/>
            <person name="Xavier R.J."/>
            <person name="Alm E.J."/>
        </authorList>
    </citation>
    <scope>NUCLEOTIDE SEQUENCE [LARGE SCALE GENOMIC DNA]</scope>
    <source>
        <strain evidence="10 22">BIOML-A1</strain>
        <strain evidence="8 23">BIOML-A25</strain>
        <strain evidence="11 21">BIOML-A4</strain>
        <strain evidence="9 20">BIOML-A5</strain>
    </source>
</reference>
<evidence type="ECO:0000313" key="13">
    <source>
        <dbReference type="EMBL" id="MDU0268366.1"/>
    </source>
</evidence>
<protein>
    <submittedName>
        <fullName evidence="7 15">RNA polymerase sigma-70 factor</fullName>
    </submittedName>
</protein>
<dbReference type="eggNOG" id="COG1595">
    <property type="taxonomic scope" value="Bacteria"/>
</dbReference>
<accession>A0A076IPE1</accession>
<dbReference type="EMBL" id="VVYY01000028">
    <property type="protein sequence ID" value="KAA5392886.1"/>
    <property type="molecule type" value="Genomic_DNA"/>
</dbReference>
<name>A0A076IPE1_9BACT</name>
<dbReference type="Proteomes" id="UP000500949">
    <property type="component" value="Chromosome"/>
</dbReference>
<dbReference type="InterPro" id="IPR014284">
    <property type="entry name" value="RNA_pol_sigma-70_dom"/>
</dbReference>
<dbReference type="InterPro" id="IPR014327">
    <property type="entry name" value="RNA_pol_sigma70_bacteroid"/>
</dbReference>
<evidence type="ECO:0000259" key="5">
    <source>
        <dbReference type="Pfam" id="PF04542"/>
    </source>
</evidence>
<dbReference type="EMBL" id="VVZB01000013">
    <property type="protein sequence ID" value="KAA5380369.1"/>
    <property type="molecule type" value="Genomic_DNA"/>
</dbReference>
<dbReference type="InterPro" id="IPR013325">
    <property type="entry name" value="RNA_pol_sigma_r2"/>
</dbReference>
<dbReference type="Proteomes" id="UP000481616">
    <property type="component" value="Unassembled WGS sequence"/>
</dbReference>
<dbReference type="Proteomes" id="UP000283678">
    <property type="component" value="Unassembled WGS sequence"/>
</dbReference>
<dbReference type="GeneID" id="93447612"/>
<evidence type="ECO:0000313" key="20">
    <source>
        <dbReference type="Proteomes" id="UP000347681"/>
    </source>
</evidence>
<evidence type="ECO:0000313" key="21">
    <source>
        <dbReference type="Proteomes" id="UP000441162"/>
    </source>
</evidence>
<evidence type="ECO:0000313" key="15">
    <source>
        <dbReference type="EMBL" id="RGV73224.1"/>
    </source>
</evidence>
<dbReference type="PANTHER" id="PTHR43133">
    <property type="entry name" value="RNA POLYMERASE ECF-TYPE SIGMA FACTO"/>
    <property type="match status" value="1"/>
</dbReference>
<dbReference type="AlphaFoldDB" id="A0A076IPE1"/>
<dbReference type="EMBL" id="VVZV01000004">
    <property type="protein sequence ID" value="KAA5322972.1"/>
    <property type="molecule type" value="Genomic_DNA"/>
</dbReference>
<evidence type="ECO:0000256" key="2">
    <source>
        <dbReference type="ARBA" id="ARBA00023015"/>
    </source>
</evidence>
<dbReference type="Gene3D" id="1.10.1740.10">
    <property type="match status" value="1"/>
</dbReference>
<reference evidence="17" key="7">
    <citation type="journal article" date="2023" name="Nat. Commun.">
        <title>Identification of a novel Human Milk Oligosaccharides utilization cluster in the infant gut commensal Bacteroides dorei.</title>
        <authorList>
            <person name="Kijner S."/>
            <person name="Ennis D."/>
            <person name="Shmorak S."/>
            <person name="Florentin A."/>
            <person name="Yassour M."/>
        </authorList>
    </citation>
    <scope>NUCLEOTIDE SEQUENCE</scope>
    <source>
        <strain evidence="17">2</strain>
    </source>
</reference>
<keyword evidence="3" id="KW-0731">Sigma factor</keyword>
<dbReference type="KEGG" id="bdo:EL88_10960"/>
<dbReference type="Proteomes" id="UP000441162">
    <property type="component" value="Unassembled WGS sequence"/>
</dbReference>
<evidence type="ECO:0000313" key="17">
    <source>
        <dbReference type="EMBL" id="WHX08772.1"/>
    </source>
</evidence>
<reference evidence="15 18" key="1">
    <citation type="submission" date="2018-08" db="EMBL/GenBank/DDBJ databases">
        <title>A genome reference for cultivated species of the human gut microbiota.</title>
        <authorList>
            <person name="Zou Y."/>
            <person name="Xue W."/>
            <person name="Luo G."/>
        </authorList>
    </citation>
    <scope>NUCLEOTIDE SEQUENCE [LARGE SCALE GENOMIC DNA]</scope>
    <source>
        <strain evidence="15 18">AF14-1AC</strain>
    </source>
</reference>
<feature type="domain" description="RNA polymerase sigma factor 70 region 4 type 2" evidence="6">
    <location>
        <begin position="123"/>
        <end position="174"/>
    </location>
</feature>
<organism evidence="15 18">
    <name type="scientific">Phocaeicola dorei</name>
    <dbReference type="NCBI Taxonomy" id="357276"/>
    <lineage>
        <taxon>Bacteria</taxon>
        <taxon>Pseudomonadati</taxon>
        <taxon>Bacteroidota</taxon>
        <taxon>Bacteroidia</taxon>
        <taxon>Bacteroidales</taxon>
        <taxon>Bacteroidaceae</taxon>
        <taxon>Phocaeicola</taxon>
    </lineage>
</organism>
<keyword evidence="4" id="KW-0804">Transcription</keyword>
<dbReference type="Proteomes" id="UP000481700">
    <property type="component" value="Unassembled WGS sequence"/>
</dbReference>
<dbReference type="Proteomes" id="UP000294527">
    <property type="component" value="Unassembled WGS sequence"/>
</dbReference>
<gene>
    <name evidence="7" type="ORF">CE91St7_39050</name>
    <name evidence="15" type="ORF">DWW04_16645</name>
    <name evidence="16" type="ORF">E1I98_02490</name>
    <name evidence="11" type="ORF">F2Y51_20830</name>
    <name evidence="10" type="ORF">F2Y58_21105</name>
    <name evidence="9" type="ORF">F2Y61_18095</name>
    <name evidence="8" type="ORF">F2Z07_04780</name>
    <name evidence="14" type="ORF">GKD17_13090</name>
    <name evidence="12" type="ORF">KSU80_15840</name>
    <name evidence="17" type="ORF">QNN11_15120</name>
    <name evidence="13" type="ORF">RVH45_00245</name>
</gene>
<evidence type="ECO:0000256" key="3">
    <source>
        <dbReference type="ARBA" id="ARBA00023082"/>
    </source>
</evidence>
<sequence length="193" mass="23101">MKTEYNYEDQSLLLAIKNGNEKAFDTLFRKYYPMLCAYGNKFVELEDAEECVQDAMLWLWENKDMLVIQSSLSNYLFSIVHHRAINRIKQQEVKSRVENYFYEEMQSLIDDTNFYLIEELTIRIQEAVETLPESYKEAFVMHRFKNMSYKEIAEILGVSPKTIDYRIQQALKQLRIELKDYLPFLLPLLIKHV</sequence>
<evidence type="ECO:0000259" key="6">
    <source>
        <dbReference type="Pfam" id="PF08281"/>
    </source>
</evidence>
<dbReference type="GO" id="GO:0006352">
    <property type="term" value="P:DNA-templated transcription initiation"/>
    <property type="evidence" value="ECO:0007669"/>
    <property type="project" value="InterPro"/>
</dbReference>
<reference evidence="7" key="6">
    <citation type="submission" date="2022-01" db="EMBL/GenBank/DDBJ databases">
        <title>Novel bile acid biosynthetic pathways are enriched in the microbiome of centenarians.</title>
        <authorList>
            <person name="Sato Y."/>
            <person name="Atarashi K."/>
            <person name="Plichta R.D."/>
            <person name="Arai Y."/>
            <person name="Sasajima S."/>
            <person name="Kearney M.S."/>
            <person name="Suda W."/>
            <person name="Takeshita K."/>
            <person name="Sasaki T."/>
            <person name="Okamoto S."/>
            <person name="Skelly N.A."/>
            <person name="Okamura Y."/>
            <person name="Vlamakis H."/>
            <person name="Li Y."/>
            <person name="Tanoue T."/>
            <person name="Takei H."/>
            <person name="Nittono H."/>
            <person name="Narushima S."/>
            <person name="Irie J."/>
            <person name="Itoh H."/>
            <person name="Moriya K."/>
            <person name="Sugiura Y."/>
            <person name="Suematsu M."/>
            <person name="Moritoki N."/>
            <person name="Shibata S."/>
            <person name="Littman R.D."/>
            <person name="Fischbach A.M."/>
            <person name="Uwamino Y."/>
            <person name="Inoue T."/>
            <person name="Honda A."/>
            <person name="Hattori M."/>
            <person name="Murai T."/>
            <person name="Xavier J.R."/>
            <person name="Hirose N."/>
            <person name="Honda K."/>
        </authorList>
    </citation>
    <scope>NUCLEOTIDE SEQUENCE</scope>
    <source>
        <strain evidence="7">CE91-St7</strain>
    </source>
</reference>
<dbReference type="RefSeq" id="WP_007833572.1">
    <property type="nucleotide sequence ID" value="NZ_BAABYF010000001.1"/>
</dbReference>
<dbReference type="GO" id="GO:0000428">
    <property type="term" value="C:DNA-directed RNA polymerase complex"/>
    <property type="evidence" value="ECO:0007669"/>
    <property type="project" value="UniProtKB-KW"/>
</dbReference>
<dbReference type="Gene3D" id="1.10.10.10">
    <property type="entry name" value="Winged helix-like DNA-binding domain superfamily/Winged helix DNA-binding domain"/>
    <property type="match status" value="1"/>
</dbReference>
<dbReference type="Proteomes" id="UP000347681">
    <property type="component" value="Unassembled WGS sequence"/>
</dbReference>
<evidence type="ECO:0000313" key="16">
    <source>
        <dbReference type="EMBL" id="TDA75324.1"/>
    </source>
</evidence>
<dbReference type="EMBL" id="BQOB01000001">
    <property type="protein sequence ID" value="GKH83021.1"/>
    <property type="molecule type" value="Genomic_DNA"/>
</dbReference>
<dbReference type="Proteomes" id="UP000777173">
    <property type="component" value="Unassembled WGS sequence"/>
</dbReference>
<dbReference type="GO" id="GO:0016987">
    <property type="term" value="F:sigma factor activity"/>
    <property type="evidence" value="ECO:0007669"/>
    <property type="project" value="UniProtKB-KW"/>
</dbReference>
<evidence type="ECO:0000313" key="24">
    <source>
        <dbReference type="Proteomes" id="UP000500949"/>
    </source>
</evidence>
<keyword evidence="2" id="KW-0805">Transcription regulation</keyword>
<evidence type="ECO:0000313" key="10">
    <source>
        <dbReference type="EMBL" id="KAA5392886.1"/>
    </source>
</evidence>
<dbReference type="SUPFAM" id="SSF88659">
    <property type="entry name" value="Sigma3 and sigma4 domains of RNA polymerase sigma factors"/>
    <property type="match status" value="1"/>
</dbReference>
<feature type="domain" description="RNA polymerase sigma-70 region 2" evidence="5">
    <location>
        <begin position="27"/>
        <end position="91"/>
    </location>
</feature>
<dbReference type="InterPro" id="IPR013324">
    <property type="entry name" value="RNA_pol_sigma_r3/r4-like"/>
</dbReference>
<reference evidence="12" key="5">
    <citation type="submission" date="2021-06" db="EMBL/GenBank/DDBJ databases">
        <title>Collection of gut derived symbiotic bacterial strains cultured from healthy donors.</title>
        <authorList>
            <person name="Lin H."/>
            <person name="Littmann E."/>
            <person name="Pamer E.G."/>
        </authorList>
    </citation>
    <scope>NUCLEOTIDE SEQUENCE</scope>
    <source>
        <strain evidence="12">MSK.5.10</strain>
    </source>
</reference>
<proteinExistence type="inferred from homology"/>
<dbReference type="CDD" id="cd06171">
    <property type="entry name" value="Sigma70_r4"/>
    <property type="match status" value="1"/>
</dbReference>
<evidence type="ECO:0000313" key="23">
    <source>
        <dbReference type="Proteomes" id="UP000481700"/>
    </source>
</evidence>
<dbReference type="Pfam" id="PF08281">
    <property type="entry name" value="Sigma70_r4_2"/>
    <property type="match status" value="1"/>
</dbReference>
<evidence type="ECO:0000313" key="8">
    <source>
        <dbReference type="EMBL" id="KAA5322972.1"/>
    </source>
</evidence>
<evidence type="ECO:0000313" key="7">
    <source>
        <dbReference type="EMBL" id="GKH83021.1"/>
    </source>
</evidence>
<comment type="similarity">
    <text evidence="1">Belongs to the sigma-70 factor family. ECF subfamily.</text>
</comment>
<dbReference type="EMBL" id="CP126056">
    <property type="protein sequence ID" value="WHX08772.1"/>
    <property type="molecule type" value="Genomic_DNA"/>
</dbReference>
<reference evidence="14 24" key="4">
    <citation type="submission" date="2019-11" db="EMBL/GenBank/DDBJ databases">
        <title>Complete genome sequence of Bacteroides dorei DSM 17855.</title>
        <authorList>
            <person name="Russell J.T."/>
        </authorList>
    </citation>
    <scope>NUCLEOTIDE SEQUENCE [LARGE SCALE GENOMIC DNA]</scope>
    <source>
        <strain evidence="14 24">DSM 17855</strain>
    </source>
</reference>